<organism evidence="6 7">
    <name type="scientific">Pelotomaculum propionicicum</name>
    <dbReference type="NCBI Taxonomy" id="258475"/>
    <lineage>
        <taxon>Bacteria</taxon>
        <taxon>Bacillati</taxon>
        <taxon>Bacillota</taxon>
        <taxon>Clostridia</taxon>
        <taxon>Eubacteriales</taxon>
        <taxon>Desulfotomaculaceae</taxon>
        <taxon>Pelotomaculum</taxon>
    </lineage>
</organism>
<dbReference type="GO" id="GO:0016491">
    <property type="term" value="F:oxidoreductase activity"/>
    <property type="evidence" value="ECO:0007669"/>
    <property type="project" value="UniProtKB-KW"/>
</dbReference>
<comment type="caution">
    <text evidence="6">The sequence shown here is derived from an EMBL/GenBank/DDBJ whole genome shotgun (WGS) entry which is preliminary data.</text>
</comment>
<dbReference type="SUPFAM" id="SSF52218">
    <property type="entry name" value="Flavoproteins"/>
    <property type="match status" value="1"/>
</dbReference>
<dbReference type="Gene3D" id="3.40.50.360">
    <property type="match status" value="1"/>
</dbReference>
<dbReference type="InterPro" id="IPR051796">
    <property type="entry name" value="ISF_SsuE-like"/>
</dbReference>
<keyword evidence="6" id="KW-0560">Oxidoreductase</keyword>
<dbReference type="AlphaFoldDB" id="A0A4Y7RWK1"/>
<dbReference type="Pfam" id="PF03358">
    <property type="entry name" value="FMN_red"/>
    <property type="match status" value="1"/>
</dbReference>
<dbReference type="RefSeq" id="WP_134212297.1">
    <property type="nucleotide sequence ID" value="NZ_QFFZ01000003.1"/>
</dbReference>
<name>A0A4Y7RWK1_9FIRM</name>
<dbReference type="InterPro" id="IPR029039">
    <property type="entry name" value="Flavoprotein-like_sf"/>
</dbReference>
<dbReference type="SUPFAM" id="SSF55718">
    <property type="entry name" value="SCP-like"/>
    <property type="match status" value="1"/>
</dbReference>
<sequence length="378" mass="41618">MKILAVNGSPRGEKGNTDRILQPFLEGAREAGGETETIYLKDQKINHCTGCFTCWTRTPGVCVHKDDMPALLEKMKAADVLVYATPLYIFTVTGLMKNFMDRVIPLLKPSIIKRGDQYIHPMRHEGIWPKRVILISNCGFPERHHFAGLVETFRIFTSGPDLDLSAAILCAAGELLKVPEAQDSIRWYLEASRRAGRELAEYGHITPETQEILERRLIDPEVYSSFANTHWESYDVQEPQPEKAVESAGAGTLSPPLPLPPMGKGMPDTFRELISGQAAAFNAAAAGNLCADIQFIVGGQEPGNYLLRIADGQCTAHQGTVPAPALTITTPSEIWLKIARGELSGQTAFMQGLYRTEGDFGLLLRMNELFSKKSSSAQ</sequence>
<evidence type="ECO:0000256" key="2">
    <source>
        <dbReference type="ARBA" id="ARBA00022643"/>
    </source>
</evidence>
<dbReference type="PANTHER" id="PTHR43278:SF2">
    <property type="entry name" value="IRON-SULFUR FLAVOPROTEIN"/>
    <property type="match status" value="1"/>
</dbReference>
<dbReference type="InterPro" id="IPR003033">
    <property type="entry name" value="SCP2_sterol-bd_dom"/>
</dbReference>
<dbReference type="Pfam" id="PF02036">
    <property type="entry name" value="SCP2"/>
    <property type="match status" value="1"/>
</dbReference>
<keyword evidence="1" id="KW-0285">Flavoprotein</keyword>
<evidence type="ECO:0000259" key="4">
    <source>
        <dbReference type="Pfam" id="PF02036"/>
    </source>
</evidence>
<dbReference type="PANTHER" id="PTHR43278">
    <property type="entry name" value="NAD(P)H-DEPENDENT FMN-CONTAINING OXIDOREDUCTASE YWQN-RELATED"/>
    <property type="match status" value="1"/>
</dbReference>
<dbReference type="OrthoDB" id="9805976at2"/>
<feature type="domain" description="SCP2" evidence="4">
    <location>
        <begin position="294"/>
        <end position="370"/>
    </location>
</feature>
<dbReference type="Proteomes" id="UP000297597">
    <property type="component" value="Unassembled WGS sequence"/>
</dbReference>
<reference evidence="6 7" key="1">
    <citation type="journal article" date="2018" name="Environ. Microbiol.">
        <title>Novel energy conservation strategies and behaviour of Pelotomaculum schinkii driving syntrophic propionate catabolism.</title>
        <authorList>
            <person name="Hidalgo-Ahumada C.A.P."/>
            <person name="Nobu M.K."/>
            <person name="Narihiro T."/>
            <person name="Tamaki H."/>
            <person name="Liu W.T."/>
            <person name="Kamagata Y."/>
            <person name="Stams A.J.M."/>
            <person name="Imachi H."/>
            <person name="Sousa D.Z."/>
        </authorList>
    </citation>
    <scope>NUCLEOTIDE SEQUENCE [LARGE SCALE GENOMIC DNA]</scope>
    <source>
        <strain evidence="6 7">MGP</strain>
    </source>
</reference>
<dbReference type="InterPro" id="IPR036527">
    <property type="entry name" value="SCP2_sterol-bd_dom_sf"/>
</dbReference>
<dbReference type="EMBL" id="QFFZ01000003">
    <property type="protein sequence ID" value="TEB13106.1"/>
    <property type="molecule type" value="Genomic_DNA"/>
</dbReference>
<feature type="region of interest" description="Disordered" evidence="3">
    <location>
        <begin position="234"/>
        <end position="260"/>
    </location>
</feature>
<evidence type="ECO:0000256" key="1">
    <source>
        <dbReference type="ARBA" id="ARBA00022630"/>
    </source>
</evidence>
<evidence type="ECO:0000256" key="3">
    <source>
        <dbReference type="SAM" id="MobiDB-lite"/>
    </source>
</evidence>
<proteinExistence type="predicted"/>
<feature type="domain" description="NADPH-dependent FMN reductase-like" evidence="5">
    <location>
        <begin position="1"/>
        <end position="103"/>
    </location>
</feature>
<gene>
    <name evidence="6" type="primary">sgcG_1</name>
    <name evidence="6" type="ORF">Pmgp_00402</name>
</gene>
<dbReference type="Gene3D" id="3.30.1050.10">
    <property type="entry name" value="SCP2 sterol-binding domain"/>
    <property type="match status" value="1"/>
</dbReference>
<dbReference type="InterPro" id="IPR005025">
    <property type="entry name" value="FMN_Rdtase-like_dom"/>
</dbReference>
<evidence type="ECO:0000313" key="7">
    <source>
        <dbReference type="Proteomes" id="UP000297597"/>
    </source>
</evidence>
<protein>
    <submittedName>
        <fullName evidence="6">2-amino-4-deoxychorismate dehydrogenase</fullName>
        <ecNumber evidence="6">1.3.99.24</ecNumber>
    </submittedName>
</protein>
<dbReference type="EC" id="1.3.99.24" evidence="6"/>
<evidence type="ECO:0000259" key="5">
    <source>
        <dbReference type="Pfam" id="PF03358"/>
    </source>
</evidence>
<accession>A0A4Y7RWK1</accession>
<keyword evidence="2" id="KW-0288">FMN</keyword>
<evidence type="ECO:0000313" key="6">
    <source>
        <dbReference type="EMBL" id="TEB13106.1"/>
    </source>
</evidence>
<keyword evidence="7" id="KW-1185">Reference proteome</keyword>